<dbReference type="PANTHER" id="PTHR46477">
    <property type="entry name" value="CYSTEINE/HISTIDINE-RICH C1 DOMAIN FAMILY PROTEIN"/>
    <property type="match status" value="1"/>
</dbReference>
<dbReference type="Gramene" id="TraesCS6A02G352000.1">
    <property type="protein sequence ID" value="TraesCS6A02G352000.1.cds1"/>
    <property type="gene ID" value="TraesCS6A02G352000"/>
</dbReference>
<dbReference type="SUPFAM" id="SSF57889">
    <property type="entry name" value="Cysteine-rich domain"/>
    <property type="match status" value="2"/>
</dbReference>
<proteinExistence type="predicted"/>
<dbReference type="Gramene" id="TraesLDM6A03G03397590.1">
    <property type="protein sequence ID" value="TraesLDM6A03G03397590.1.CDS1"/>
    <property type="gene ID" value="TraesLDM6A03G03397590"/>
</dbReference>
<name>A0A3B6NVF0_WHEAT</name>
<reference evidence="3" key="1">
    <citation type="submission" date="2018-08" db="EMBL/GenBank/DDBJ databases">
        <authorList>
            <person name="Rossello M."/>
        </authorList>
    </citation>
    <scope>NUCLEOTIDE SEQUENCE [LARGE SCALE GENOMIC DNA]</scope>
    <source>
        <strain evidence="3">cv. Chinese Spring</strain>
    </source>
</reference>
<dbReference type="InterPro" id="IPR046349">
    <property type="entry name" value="C1-like_sf"/>
</dbReference>
<dbReference type="Gramene" id="TraesWEE_scaffold_049819_01G000100.1">
    <property type="protein sequence ID" value="TraesWEE_scaffold_049819_01G000100.1"/>
    <property type="gene ID" value="TraesWEE_scaffold_049819_01G000100"/>
</dbReference>
<dbReference type="InterPro" id="IPR004146">
    <property type="entry name" value="DC1"/>
</dbReference>
<dbReference type="AlphaFoldDB" id="A0A3B6NVF0"/>
<dbReference type="RefSeq" id="XP_044406832.1">
    <property type="nucleotide sequence ID" value="XM_044550897.1"/>
</dbReference>
<dbReference type="Pfam" id="PF03107">
    <property type="entry name" value="C1_2"/>
    <property type="match status" value="1"/>
</dbReference>
<protein>
    <recommendedName>
        <fullName evidence="2">DC1 domain-containing protein</fullName>
    </recommendedName>
</protein>
<evidence type="ECO:0000313" key="4">
    <source>
        <dbReference type="Proteomes" id="UP000019116"/>
    </source>
</evidence>
<evidence type="ECO:0000259" key="2">
    <source>
        <dbReference type="Pfam" id="PF03107"/>
    </source>
</evidence>
<dbReference type="Gramene" id="TraesRN6A0100890400.1">
    <property type="protein sequence ID" value="TraesRN6A0100890400.1"/>
    <property type="gene ID" value="TraesRN6A0100890400"/>
</dbReference>
<organism evidence="3">
    <name type="scientific">Triticum aestivum</name>
    <name type="common">Wheat</name>
    <dbReference type="NCBI Taxonomy" id="4565"/>
    <lineage>
        <taxon>Eukaryota</taxon>
        <taxon>Viridiplantae</taxon>
        <taxon>Streptophyta</taxon>
        <taxon>Embryophyta</taxon>
        <taxon>Tracheophyta</taxon>
        <taxon>Spermatophyta</taxon>
        <taxon>Magnoliopsida</taxon>
        <taxon>Liliopsida</taxon>
        <taxon>Poales</taxon>
        <taxon>Poaceae</taxon>
        <taxon>BOP clade</taxon>
        <taxon>Pooideae</taxon>
        <taxon>Triticodae</taxon>
        <taxon>Triticeae</taxon>
        <taxon>Triticinae</taxon>
        <taxon>Triticum</taxon>
    </lineage>
</organism>
<dbReference type="Gramene" id="TraesCS6A03G0905600.1">
    <property type="protein sequence ID" value="TraesCS6A03G0905600.1.CDS1"/>
    <property type="gene ID" value="TraesCS6A03G0905600"/>
</dbReference>
<keyword evidence="1" id="KW-0677">Repeat</keyword>
<dbReference type="KEGG" id="taes:123131162"/>
<dbReference type="Gramene" id="TraesCAD_scaffold_097241_01G000100.1">
    <property type="protein sequence ID" value="TraesCAD_scaffold_097241_01G000100.1"/>
    <property type="gene ID" value="TraesCAD_scaffold_097241_01G000100"/>
</dbReference>
<dbReference type="EnsemblPlants" id="TraesCS6A02G352000.1">
    <property type="protein sequence ID" value="TraesCS6A02G352000.1.cds1"/>
    <property type="gene ID" value="TraesCS6A02G352000"/>
</dbReference>
<dbReference type="Proteomes" id="UP000019116">
    <property type="component" value="Chromosome 6A"/>
</dbReference>
<gene>
    <name evidence="3" type="primary">LOC123131162</name>
</gene>
<evidence type="ECO:0000313" key="3">
    <source>
        <dbReference type="EnsemblPlants" id="TraesCS6A02G352000.1.cds1"/>
    </source>
</evidence>
<sequence>MTITSGALPATVNHELHQEHKLSLVDMASWSFNCDVCKQHGEGTAHYRCEPCNFHAHPECATAPATFKHVNYAGDFVLYAESGSGDPPMCCGLCGLEVLGYRYYNREEYDRLHPSCAFMPRRVIQDGRTFQLGYHPSGTCAMCKNPSTTSLSYRSTYDDGEEVYLHVQCLVDTNNRLTGYQDWVASAPIMPGVLRSFTRKKQGGGLMKAASLSFDIARAVLEVASLDIGGMAETAQTVAEAFNSE</sequence>
<accession>A0A3B6NVF0</accession>
<dbReference type="GeneID" id="123131162"/>
<dbReference type="Gramene" id="TraesNOR6A03G03428250.1">
    <property type="protein sequence ID" value="TraesNOR6A03G03428250.1.CDS1"/>
    <property type="gene ID" value="TraesNOR6A03G03428250"/>
</dbReference>
<dbReference type="PANTHER" id="PTHR46477:SF8">
    <property type="entry name" value="OS08G0257100 PROTEIN"/>
    <property type="match status" value="1"/>
</dbReference>
<dbReference type="Gramene" id="TraesLAC6A03G03351370.1">
    <property type="protein sequence ID" value="TraesLAC6A03G03351370.1.CDS1"/>
    <property type="gene ID" value="TraesLAC6A03G03351370"/>
</dbReference>
<dbReference type="Gramene" id="TraesJAG6A03G03387220.1">
    <property type="protein sequence ID" value="TraesJAG6A03G03387220.1.CDS1"/>
    <property type="gene ID" value="TraesJAG6A03G03387220"/>
</dbReference>
<evidence type="ECO:0000256" key="1">
    <source>
        <dbReference type="ARBA" id="ARBA00022737"/>
    </source>
</evidence>
<feature type="domain" description="DC1" evidence="2">
    <location>
        <begin position="16"/>
        <end position="61"/>
    </location>
</feature>
<keyword evidence="4" id="KW-1185">Reference proteome</keyword>
<dbReference type="OrthoDB" id="664025at2759"/>
<reference evidence="3" key="2">
    <citation type="submission" date="2018-10" db="UniProtKB">
        <authorList>
            <consortium name="EnsemblPlants"/>
        </authorList>
    </citation>
    <scope>IDENTIFICATION</scope>
</reference>